<dbReference type="RefSeq" id="WP_193121505.1">
    <property type="nucleotide sequence ID" value="NZ_JADBGI010000006.1"/>
</dbReference>
<dbReference type="InterPro" id="IPR043917">
    <property type="entry name" value="DUF5753"/>
</dbReference>
<organism evidence="2 3">
    <name type="scientific">Nocardiopsis coralli</name>
    <dbReference type="NCBI Taxonomy" id="2772213"/>
    <lineage>
        <taxon>Bacteria</taxon>
        <taxon>Bacillati</taxon>
        <taxon>Actinomycetota</taxon>
        <taxon>Actinomycetes</taxon>
        <taxon>Streptosporangiales</taxon>
        <taxon>Nocardiopsidaceae</taxon>
        <taxon>Nocardiopsis</taxon>
    </lineage>
</organism>
<dbReference type="Gene3D" id="1.10.260.40">
    <property type="entry name" value="lambda repressor-like DNA-binding domains"/>
    <property type="match status" value="1"/>
</dbReference>
<keyword evidence="3" id="KW-1185">Reference proteome</keyword>
<accession>A0ABR9P4W4</accession>
<dbReference type="SMART" id="SM00530">
    <property type="entry name" value="HTH_XRE"/>
    <property type="match status" value="1"/>
</dbReference>
<evidence type="ECO:0000313" key="3">
    <source>
        <dbReference type="Proteomes" id="UP000806528"/>
    </source>
</evidence>
<dbReference type="Pfam" id="PF13560">
    <property type="entry name" value="HTH_31"/>
    <property type="match status" value="1"/>
</dbReference>
<dbReference type="InterPro" id="IPR001387">
    <property type="entry name" value="Cro/C1-type_HTH"/>
</dbReference>
<dbReference type="Pfam" id="PF19054">
    <property type="entry name" value="DUF5753"/>
    <property type="match status" value="1"/>
</dbReference>
<dbReference type="Proteomes" id="UP000806528">
    <property type="component" value="Unassembled WGS sequence"/>
</dbReference>
<comment type="caution">
    <text evidence="2">The sequence shown here is derived from an EMBL/GenBank/DDBJ whole genome shotgun (WGS) entry which is preliminary data.</text>
</comment>
<dbReference type="InterPro" id="IPR010982">
    <property type="entry name" value="Lambda_DNA-bd_dom_sf"/>
</dbReference>
<reference evidence="2 3" key="1">
    <citation type="submission" date="2020-09" db="EMBL/GenBank/DDBJ databases">
        <title>Diversity and distribution of actinomycetes associated with coral in the coast of Hainan.</title>
        <authorList>
            <person name="Li F."/>
        </authorList>
    </citation>
    <scope>NUCLEOTIDE SEQUENCE [LARGE SCALE GENOMIC DNA]</scope>
    <source>
        <strain evidence="2 3">HNM0947</strain>
    </source>
</reference>
<feature type="domain" description="HTH cro/C1-type" evidence="1">
    <location>
        <begin position="19"/>
        <end position="55"/>
    </location>
</feature>
<name>A0ABR9P4W4_9ACTN</name>
<proteinExistence type="predicted"/>
<dbReference type="PROSITE" id="PS50943">
    <property type="entry name" value="HTH_CROC1"/>
    <property type="match status" value="1"/>
</dbReference>
<gene>
    <name evidence="2" type="ORF">IDM40_09190</name>
</gene>
<protein>
    <submittedName>
        <fullName evidence="2">Helix-turn-helix transcriptional regulator</fullName>
    </submittedName>
</protein>
<evidence type="ECO:0000313" key="2">
    <source>
        <dbReference type="EMBL" id="MBE2998878.1"/>
    </source>
</evidence>
<dbReference type="SUPFAM" id="SSF47413">
    <property type="entry name" value="lambda repressor-like DNA-binding domains"/>
    <property type="match status" value="1"/>
</dbReference>
<dbReference type="EMBL" id="JADBGI010000006">
    <property type="protein sequence ID" value="MBE2998878.1"/>
    <property type="molecule type" value="Genomic_DNA"/>
</dbReference>
<evidence type="ECO:0000259" key="1">
    <source>
        <dbReference type="PROSITE" id="PS50943"/>
    </source>
</evidence>
<sequence>MSESPPVSSPVVQYFANQVKRLRNEKGLTQDQLGKRIGYTGAMVGYVENAKRIPTEKFILGCDEQLDAGGVLNELWPLINRESYPDWFRPFVELEAEAISLRAFEVQVVPGLFQTEAYARAVLSAGWPPPKADDVERQLSARLERQKILDRDNPPLLWAVLEESVVRRPVGGRSAMAEQLKYLLEISQRPHVRVQVLPFANGVHAAMDGAFEVLEMGAREKVLYVERPGGGHIISDATEVAKCDQRMSALVGLALSPEESAELITTSIGDL</sequence>
<dbReference type="CDD" id="cd00093">
    <property type="entry name" value="HTH_XRE"/>
    <property type="match status" value="1"/>
</dbReference>